<feature type="compositionally biased region" description="Polar residues" evidence="3">
    <location>
        <begin position="87"/>
        <end position="109"/>
    </location>
</feature>
<reference evidence="5" key="1">
    <citation type="submission" date="2022-02" db="EMBL/GenBank/DDBJ databases">
        <title>Atlantic sturgeon de novo genome assembly.</title>
        <authorList>
            <person name="Stock M."/>
            <person name="Klopp C."/>
            <person name="Guiguen Y."/>
            <person name="Cabau C."/>
            <person name="Parinello H."/>
            <person name="Santidrian Yebra-Pimentel E."/>
            <person name="Kuhl H."/>
            <person name="Dirks R.P."/>
            <person name="Guessner J."/>
            <person name="Wuertz S."/>
            <person name="Du K."/>
            <person name="Schartl M."/>
        </authorList>
    </citation>
    <scope>NUCLEOTIDE SEQUENCE</scope>
    <source>
        <strain evidence="5">STURGEONOMICS-FGT-2020</strain>
        <tissue evidence="5">Whole blood</tissue>
    </source>
</reference>
<dbReference type="PANTHER" id="PTHR46349">
    <property type="entry name" value="CINGULIN-LIKE PROTEIN 1-RELATED"/>
    <property type="match status" value="1"/>
</dbReference>
<accession>A0AAD8GLA6</accession>
<feature type="domain" description="Myosin tail" evidence="4">
    <location>
        <begin position="616"/>
        <end position="850"/>
    </location>
</feature>
<feature type="region of interest" description="Disordered" evidence="3">
    <location>
        <begin position="776"/>
        <end position="801"/>
    </location>
</feature>
<dbReference type="Pfam" id="PF01576">
    <property type="entry name" value="Myosin_tail_1"/>
    <property type="match status" value="1"/>
</dbReference>
<sequence>MSEVENTKVDTKIKESSLIIGSTLKTTGSVKDQKFSGGEDSKIPRSPSQGEKGDLKLKNKMPTQITGSDSEPVGKELMSSGGGLLSISNAEQEANNKPRTSSKDTNGQPPSRLAVTPNSGAVATNPLAEDSASKKEGFWEINGQSMSNDNTGSLKRLNQNRRSLSMETEYENDKVDLAAKVNMSPRYQLFLSNENQDRLTDTAHTRNQNEQYGLKHTAKSTDPALSEGSTVTRTTDSGLDSTGGSEPRHEINPNLGRSANQNKTDRGEATEFVGGNYSEALSIKIPGNETPPRAFNSPYRSPSAEYDRIFRMSDFKECLSPTPSEISLNSVSSYSQWSGVTLPQTSFPQGRFAIYESWGRLKGMLPALPNLRPGIHHKRDYIQELIRLLDVSEKRNAFLEAESLEMSRERGRIRYEMRGLLVNNEDLIRNMAVMQNELKKLKDRVLELERENFTLNESITHLERELSNAKEVLGEANDQEYAFTYLQQSLHQKLLEAQEALDNQSKRCDAMAEKLWLAERNQDQLEMEKQNLDTKIVSLSSTVLRLETELGEALQVSAEAAAGMTLHQQYKEKTQNSIEELEERLKEKCQELEEAQCNRTRQLEELSLKQLDKDRQLEEEIQLRERLQLLSKQAERSIEDLQMELQTTTQAKEELSKQLKQAQETIIDLESDLEEMNDTEHRWAGKHKRTMEQNEQLQIKLLHERDLREQLECDKQMLERQNKDLELELRDLRSSQTHEDILSKTEIKAKEMESSLRAEERNKATLMGIIQKMERKNKDLSEQMDEERRQLEEEKDQLGQRVKSLKRQLGQAEEEMERREAQNRHIQREMAELKESNSLLQKQLSDLQIQLKRKESFMMKKSRDILNMKMDLDSEEEEEAVSDILKQ</sequence>
<feature type="compositionally biased region" description="Basic and acidic residues" evidence="3">
    <location>
        <begin position="1"/>
        <end position="15"/>
    </location>
</feature>
<feature type="compositionally biased region" description="Polar residues" evidence="3">
    <location>
        <begin position="227"/>
        <end position="244"/>
    </location>
</feature>
<feature type="coiled-coil region" evidence="2">
    <location>
        <begin position="382"/>
        <end position="535"/>
    </location>
</feature>
<dbReference type="AlphaFoldDB" id="A0AAD8GLA6"/>
<evidence type="ECO:0000256" key="2">
    <source>
        <dbReference type="SAM" id="Coils"/>
    </source>
</evidence>
<feature type="region of interest" description="Disordered" evidence="3">
    <location>
        <begin position="216"/>
        <end position="266"/>
    </location>
</feature>
<feature type="compositionally biased region" description="Polar residues" evidence="3">
    <location>
        <begin position="19"/>
        <end position="30"/>
    </location>
</feature>
<feature type="compositionally biased region" description="Basic and acidic residues" evidence="3">
    <location>
        <begin position="31"/>
        <end position="43"/>
    </location>
</feature>
<feature type="compositionally biased region" description="Basic and acidic residues" evidence="3">
    <location>
        <begin position="776"/>
        <end position="798"/>
    </location>
</feature>
<keyword evidence="6" id="KW-1185">Reference proteome</keyword>
<dbReference type="GO" id="GO:0005923">
    <property type="term" value="C:bicellular tight junction"/>
    <property type="evidence" value="ECO:0007669"/>
    <property type="project" value="TreeGrafter"/>
</dbReference>
<dbReference type="Proteomes" id="UP001230051">
    <property type="component" value="Unassembled WGS sequence"/>
</dbReference>
<dbReference type="PANTHER" id="PTHR46349:SF2">
    <property type="entry name" value="CINGULIN-LIKE PROTEIN 1"/>
    <property type="match status" value="1"/>
</dbReference>
<organism evidence="5 6">
    <name type="scientific">Acipenser oxyrinchus oxyrinchus</name>
    <dbReference type="NCBI Taxonomy" id="40147"/>
    <lineage>
        <taxon>Eukaryota</taxon>
        <taxon>Metazoa</taxon>
        <taxon>Chordata</taxon>
        <taxon>Craniata</taxon>
        <taxon>Vertebrata</taxon>
        <taxon>Euteleostomi</taxon>
        <taxon>Actinopterygii</taxon>
        <taxon>Chondrostei</taxon>
        <taxon>Acipenseriformes</taxon>
        <taxon>Acipenseridae</taxon>
        <taxon>Acipenser</taxon>
    </lineage>
</organism>
<dbReference type="GO" id="GO:0150105">
    <property type="term" value="P:protein localization to cell-cell junction"/>
    <property type="evidence" value="ECO:0007669"/>
    <property type="project" value="TreeGrafter"/>
</dbReference>
<evidence type="ECO:0000259" key="4">
    <source>
        <dbReference type="Pfam" id="PF01576"/>
    </source>
</evidence>
<dbReference type="SUPFAM" id="SSF57997">
    <property type="entry name" value="Tropomyosin"/>
    <property type="match status" value="1"/>
</dbReference>
<comment type="caution">
    <text evidence="5">The sequence shown here is derived from an EMBL/GenBank/DDBJ whole genome shotgun (WGS) entry which is preliminary data.</text>
</comment>
<protein>
    <submittedName>
        <fullName evidence="5">Cingulin-like</fullName>
    </submittedName>
</protein>
<feature type="region of interest" description="Disordered" evidence="3">
    <location>
        <begin position="1"/>
        <end position="133"/>
    </location>
</feature>
<proteinExistence type="predicted"/>
<gene>
    <name evidence="5" type="ORF">AOXY_G960</name>
</gene>
<evidence type="ECO:0000313" key="5">
    <source>
        <dbReference type="EMBL" id="KAK1176139.1"/>
    </source>
</evidence>
<dbReference type="EMBL" id="JAGXEW010000001">
    <property type="protein sequence ID" value="KAK1176139.1"/>
    <property type="molecule type" value="Genomic_DNA"/>
</dbReference>
<dbReference type="GO" id="GO:0016459">
    <property type="term" value="C:myosin complex"/>
    <property type="evidence" value="ECO:0007669"/>
    <property type="project" value="InterPro"/>
</dbReference>
<name>A0AAD8GLA6_ACIOX</name>
<evidence type="ECO:0000256" key="1">
    <source>
        <dbReference type="ARBA" id="ARBA00023054"/>
    </source>
</evidence>
<evidence type="ECO:0000256" key="3">
    <source>
        <dbReference type="SAM" id="MobiDB-lite"/>
    </source>
</evidence>
<keyword evidence="1 2" id="KW-0175">Coiled coil</keyword>
<dbReference type="InterPro" id="IPR002928">
    <property type="entry name" value="Myosin_tail"/>
</dbReference>
<evidence type="ECO:0000313" key="6">
    <source>
        <dbReference type="Proteomes" id="UP001230051"/>
    </source>
</evidence>